<protein>
    <submittedName>
        <fullName evidence="1">43792_t:CDS:1</fullName>
    </submittedName>
</protein>
<feature type="non-terminal residue" evidence="1">
    <location>
        <position position="1"/>
    </location>
</feature>
<organism evidence="1 2">
    <name type="scientific">Gigaspora margarita</name>
    <dbReference type="NCBI Taxonomy" id="4874"/>
    <lineage>
        <taxon>Eukaryota</taxon>
        <taxon>Fungi</taxon>
        <taxon>Fungi incertae sedis</taxon>
        <taxon>Mucoromycota</taxon>
        <taxon>Glomeromycotina</taxon>
        <taxon>Glomeromycetes</taxon>
        <taxon>Diversisporales</taxon>
        <taxon>Gigasporaceae</taxon>
        <taxon>Gigaspora</taxon>
    </lineage>
</organism>
<evidence type="ECO:0000313" key="2">
    <source>
        <dbReference type="Proteomes" id="UP000789901"/>
    </source>
</evidence>
<sequence>LSSASDLWLNIYLDALFKSIYDGTLARISTELEIVEIEAEYIQVSIGELALDLKSLELRLDTLDVRVNIGMKLFWIHWGFENFGL</sequence>
<keyword evidence="2" id="KW-1185">Reference proteome</keyword>
<dbReference type="Proteomes" id="UP000789901">
    <property type="component" value="Unassembled WGS sequence"/>
</dbReference>
<accession>A0ABN7V5E5</accession>
<reference evidence="1 2" key="1">
    <citation type="submission" date="2021-06" db="EMBL/GenBank/DDBJ databases">
        <authorList>
            <person name="Kallberg Y."/>
            <person name="Tangrot J."/>
            <person name="Rosling A."/>
        </authorList>
    </citation>
    <scope>NUCLEOTIDE SEQUENCE [LARGE SCALE GENOMIC DNA]</scope>
    <source>
        <strain evidence="1 2">120-4 pot B 10/14</strain>
    </source>
</reference>
<proteinExistence type="predicted"/>
<evidence type="ECO:0000313" key="1">
    <source>
        <dbReference type="EMBL" id="CAG8733336.1"/>
    </source>
</evidence>
<comment type="caution">
    <text evidence="1">The sequence shown here is derived from an EMBL/GenBank/DDBJ whole genome shotgun (WGS) entry which is preliminary data.</text>
</comment>
<gene>
    <name evidence="1" type="ORF">GMARGA_LOCUS14609</name>
</gene>
<name>A0ABN7V5E5_GIGMA</name>
<dbReference type="EMBL" id="CAJVQB010009757">
    <property type="protein sequence ID" value="CAG8733336.1"/>
    <property type="molecule type" value="Genomic_DNA"/>
</dbReference>